<dbReference type="GO" id="GO:1904262">
    <property type="term" value="P:negative regulation of TORC1 signaling"/>
    <property type="evidence" value="ECO:0007669"/>
    <property type="project" value="TreeGrafter"/>
</dbReference>
<dbReference type="GO" id="GO:0038202">
    <property type="term" value="P:TORC1 signaling"/>
    <property type="evidence" value="ECO:0007669"/>
    <property type="project" value="TreeGrafter"/>
</dbReference>
<gene>
    <name evidence="5" type="ORF">MNOR_LOCUS27035</name>
</gene>
<comment type="caution">
    <text evidence="5">The sequence shown here is derived from an EMBL/GenBank/DDBJ whole genome shotgun (WGS) entry which is preliminary data.</text>
</comment>
<dbReference type="InterPro" id="IPR005365">
    <property type="entry name" value="Npr3"/>
</dbReference>
<feature type="domain" description="GATOR1 complex protein NPRL3 C-terminal HTH" evidence="4">
    <location>
        <begin position="556"/>
        <end position="602"/>
    </location>
</feature>
<feature type="compositionally biased region" description="Polar residues" evidence="3">
    <location>
        <begin position="455"/>
        <end position="481"/>
    </location>
</feature>
<feature type="compositionally biased region" description="Low complexity" evidence="3">
    <location>
        <begin position="440"/>
        <end position="454"/>
    </location>
</feature>
<dbReference type="GO" id="GO:0010508">
    <property type="term" value="P:positive regulation of autophagy"/>
    <property type="evidence" value="ECO:0007669"/>
    <property type="project" value="TreeGrafter"/>
</dbReference>
<proteinExistence type="inferred from homology"/>
<evidence type="ECO:0000259" key="4">
    <source>
        <dbReference type="Pfam" id="PF24064"/>
    </source>
</evidence>
<evidence type="ECO:0000313" key="5">
    <source>
        <dbReference type="EMBL" id="CAL4132605.1"/>
    </source>
</evidence>
<name>A0AAV2RM97_MEGNR</name>
<feature type="compositionally biased region" description="Basic and acidic residues" evidence="3">
    <location>
        <begin position="31"/>
        <end position="42"/>
    </location>
</feature>
<reference evidence="5 6" key="1">
    <citation type="submission" date="2024-05" db="EMBL/GenBank/DDBJ databases">
        <authorList>
            <person name="Wallberg A."/>
        </authorList>
    </citation>
    <scope>NUCLEOTIDE SEQUENCE [LARGE SCALE GENOMIC DNA]</scope>
</reference>
<evidence type="ECO:0000256" key="2">
    <source>
        <dbReference type="RuleBase" id="RU368069"/>
    </source>
</evidence>
<feature type="compositionally biased region" description="Polar residues" evidence="3">
    <location>
        <begin position="46"/>
        <end position="59"/>
    </location>
</feature>
<keyword evidence="2" id="KW-0458">Lysosome</keyword>
<sequence length="617" mass="69061">METDVSPLCIILVKNGSRGDRLLFRYPSTVDNKHESKDKNERPGNPYSQTAEGSGVQPTRNEKYRTNSMIDFSDKVMSNLFAVKSELCDNKFELKVNDVRFVGHPVRLNNPCTAPSHTKKKTSTIVLFNIVFALKAHLNHDIVSCYHDLSMRLGLALRHEEYRCNFLSTQAKIMLQAHDEVGQLPEDQQVSPFSLILERSQFARTLKNTYDHLCATGIVHVRLNKWINVSFCLPHKVHHSLVMERSIDYEVLLRGLQKLKPYHTMLLLVDCSDLLRSLSADASPALRRILHVQSPLKPFYTLAADADLTLPQVFMLVGHLVYWGKATIIYPVCSTNVYVLSPHCSSGVNTAIEEAFSEAFPGCRLHNALQEYSMPSSLSDKFHPMNDPQQQQQQVQQLLFLLKLRLLQQLHTYVFLAPPPNSAISTYNSRLGGRTDLGLSSHSGTHGTSSPGSTAIPTPTVQEASTQQIPATSSAADSTQSIDPTHEALHNAVAQLSQPASESDLGSVCSDERSPSPGLGLLPTAATEDSTSRLLDTYLTPAEKEQVLRLDPIHHTPDDLKLFAELCPYFRGEHHLEEMMYQANLRRSQLLQIIDKFRQILITCQHPDDSLSLIRSK</sequence>
<evidence type="ECO:0000313" key="6">
    <source>
        <dbReference type="Proteomes" id="UP001497623"/>
    </source>
</evidence>
<dbReference type="GO" id="GO:1990130">
    <property type="term" value="C:GATOR1 complex"/>
    <property type="evidence" value="ECO:0007669"/>
    <property type="project" value="UniProtKB-UniRule"/>
</dbReference>
<protein>
    <recommendedName>
        <fullName evidence="2">GATOR complex protein NPRL3</fullName>
    </recommendedName>
    <alternativeName>
        <fullName evidence="2">Nitrogen permease regulator 3-like protein</fullName>
    </alternativeName>
</protein>
<dbReference type="Proteomes" id="UP001497623">
    <property type="component" value="Unassembled WGS sequence"/>
</dbReference>
<dbReference type="GO" id="GO:0005764">
    <property type="term" value="C:lysosome"/>
    <property type="evidence" value="ECO:0007669"/>
    <property type="project" value="UniProtKB-SubCell"/>
</dbReference>
<dbReference type="Pfam" id="PF24064">
    <property type="entry name" value="HTH_NPRL3"/>
    <property type="match status" value="1"/>
</dbReference>
<evidence type="ECO:0000256" key="3">
    <source>
        <dbReference type="SAM" id="MobiDB-lite"/>
    </source>
</evidence>
<evidence type="ECO:0000256" key="1">
    <source>
        <dbReference type="ARBA" id="ARBA00010546"/>
    </source>
</evidence>
<dbReference type="InterPro" id="IPR056603">
    <property type="entry name" value="HTH_NPRL3"/>
</dbReference>
<keyword evidence="6" id="KW-1185">Reference proteome</keyword>
<dbReference type="PANTHER" id="PTHR13153:SF5">
    <property type="entry name" value="GATOR COMPLEX PROTEIN NPRL3"/>
    <property type="match status" value="1"/>
</dbReference>
<dbReference type="AlphaFoldDB" id="A0AAV2RM97"/>
<dbReference type="GO" id="GO:0034198">
    <property type="term" value="P:cellular response to amino acid starvation"/>
    <property type="evidence" value="ECO:0007669"/>
    <property type="project" value="UniProtKB-UniRule"/>
</dbReference>
<organism evidence="5 6">
    <name type="scientific">Meganyctiphanes norvegica</name>
    <name type="common">Northern krill</name>
    <name type="synonym">Thysanopoda norvegica</name>
    <dbReference type="NCBI Taxonomy" id="48144"/>
    <lineage>
        <taxon>Eukaryota</taxon>
        <taxon>Metazoa</taxon>
        <taxon>Ecdysozoa</taxon>
        <taxon>Arthropoda</taxon>
        <taxon>Crustacea</taxon>
        <taxon>Multicrustacea</taxon>
        <taxon>Malacostraca</taxon>
        <taxon>Eumalacostraca</taxon>
        <taxon>Eucarida</taxon>
        <taxon>Euphausiacea</taxon>
        <taxon>Euphausiidae</taxon>
        <taxon>Meganyctiphanes</taxon>
    </lineage>
</organism>
<feature type="region of interest" description="Disordered" evidence="3">
    <location>
        <begin position="435"/>
        <end position="481"/>
    </location>
</feature>
<comment type="subcellular location">
    <subcellularLocation>
        <location evidence="2">Lysosome</location>
    </subcellularLocation>
</comment>
<feature type="region of interest" description="Disordered" evidence="3">
    <location>
        <begin position="29"/>
        <end position="61"/>
    </location>
</feature>
<accession>A0AAV2RM97</accession>
<dbReference type="Pfam" id="PF03666">
    <property type="entry name" value="NPR3"/>
    <property type="match status" value="1"/>
</dbReference>
<feature type="region of interest" description="Disordered" evidence="3">
    <location>
        <begin position="497"/>
        <end position="524"/>
    </location>
</feature>
<dbReference type="EMBL" id="CAXKWB010027846">
    <property type="protein sequence ID" value="CAL4132605.1"/>
    <property type="molecule type" value="Genomic_DNA"/>
</dbReference>
<comment type="similarity">
    <text evidence="1 2">Belongs to the NPR3 family.</text>
</comment>
<keyword evidence="2" id="KW-0732">Signal</keyword>
<comment type="function">
    <text evidence="2">As a component of the GATOR1 complex functions as an inhibitor of the amino acid-sensing branch of the TORC1 pathway.</text>
</comment>
<dbReference type="PANTHER" id="PTHR13153">
    <property type="entry name" value="CGTHBA PROTEIN -14 GENE PROTEIN"/>
    <property type="match status" value="1"/>
</dbReference>